<dbReference type="Pfam" id="PF08279">
    <property type="entry name" value="HTH_11"/>
    <property type="match status" value="1"/>
</dbReference>
<feature type="domain" description="Helix-turn-helix type 11" evidence="3">
    <location>
        <begin position="9"/>
        <end position="60"/>
    </location>
</feature>
<comment type="caution">
    <text evidence="4">The sequence shown here is derived from an EMBL/GenBank/DDBJ whole genome shotgun (WGS) entry which is preliminary data.</text>
</comment>
<organism evidence="4 5">
    <name type="scientific">Streptococcus phocae</name>
    <dbReference type="NCBI Taxonomy" id="119224"/>
    <lineage>
        <taxon>Bacteria</taxon>
        <taxon>Bacillati</taxon>
        <taxon>Bacillota</taxon>
        <taxon>Bacilli</taxon>
        <taxon>Lactobacillales</taxon>
        <taxon>Streptococcaceae</taxon>
        <taxon>Streptococcus</taxon>
    </lineage>
</organism>
<feature type="domain" description="CBS" evidence="2">
    <location>
        <begin position="80"/>
        <end position="133"/>
    </location>
</feature>
<dbReference type="SUPFAM" id="SSF46785">
    <property type="entry name" value="Winged helix' DNA-binding domain"/>
    <property type="match status" value="1"/>
</dbReference>
<dbReference type="PANTHER" id="PTHR48108:SF32">
    <property type="entry name" value="TRANSCRIPTIONAL REPRESSOR CCPN"/>
    <property type="match status" value="1"/>
</dbReference>
<dbReference type="Pfam" id="PF00571">
    <property type="entry name" value="CBS"/>
    <property type="match status" value="2"/>
</dbReference>
<evidence type="ECO:0000313" key="4">
    <source>
        <dbReference type="EMBL" id="KPJ22829.1"/>
    </source>
</evidence>
<keyword evidence="5" id="KW-1185">Reference proteome</keyword>
<dbReference type="CDD" id="cd04617">
    <property type="entry name" value="CBS_pair_CcpN"/>
    <property type="match status" value="1"/>
</dbReference>
<dbReference type="InterPro" id="IPR013196">
    <property type="entry name" value="HTH_11"/>
</dbReference>
<evidence type="ECO:0000259" key="3">
    <source>
        <dbReference type="Pfam" id="PF08279"/>
    </source>
</evidence>
<dbReference type="InterPro" id="IPR046342">
    <property type="entry name" value="CBS_dom_sf"/>
</dbReference>
<dbReference type="InterPro" id="IPR016842">
    <property type="entry name" value="UCP026546_HTH-CBS"/>
</dbReference>
<dbReference type="EMBL" id="LHQM01000008">
    <property type="protein sequence ID" value="KPJ22829.1"/>
    <property type="molecule type" value="Genomic_DNA"/>
</dbReference>
<dbReference type="Proteomes" id="UP000049578">
    <property type="component" value="Unassembled WGS sequence"/>
</dbReference>
<dbReference type="Gene3D" id="1.10.10.10">
    <property type="entry name" value="Winged helix-like DNA-binding domain superfamily/Winged helix DNA-binding domain"/>
    <property type="match status" value="1"/>
</dbReference>
<reference evidence="4 5" key="1">
    <citation type="submission" date="2015-08" db="EMBL/GenBank/DDBJ databases">
        <title>Genome sequence of Streptococcus phocae subsp. phocae ATCC 51973T isolated from liver specimen obtained from seal.</title>
        <authorList>
            <person name="Avendano-Herrera R."/>
        </authorList>
    </citation>
    <scope>NUCLEOTIDE SEQUENCE [LARGE SCALE GENOMIC DNA]</scope>
    <source>
        <strain evidence="4 5">ATCC 51973</strain>
    </source>
</reference>
<dbReference type="InterPro" id="IPR036388">
    <property type="entry name" value="WH-like_DNA-bd_sf"/>
</dbReference>
<protein>
    <submittedName>
        <fullName evidence="4">Transcriptional regulator</fullName>
    </submittedName>
</protein>
<evidence type="ECO:0000259" key="2">
    <source>
        <dbReference type="Pfam" id="PF00571"/>
    </source>
</evidence>
<proteinExistence type="predicted"/>
<dbReference type="RefSeq" id="WP_054278333.1">
    <property type="nucleotide sequence ID" value="NZ_LHQM01000008.1"/>
</dbReference>
<dbReference type="InterPro" id="IPR036390">
    <property type="entry name" value="WH_DNA-bd_sf"/>
</dbReference>
<dbReference type="SUPFAM" id="SSF54631">
    <property type="entry name" value="CBS-domain pair"/>
    <property type="match status" value="1"/>
</dbReference>
<dbReference type="PIRSF" id="PIRSF026546">
    <property type="entry name" value="UCP026546_CBS_YqzB"/>
    <property type="match status" value="1"/>
</dbReference>
<name>A0A0P6S8L2_9STRE</name>
<dbReference type="Gene3D" id="3.10.580.10">
    <property type="entry name" value="CBS-domain"/>
    <property type="match status" value="1"/>
</dbReference>
<dbReference type="STRING" id="119224.AKK44_02255"/>
<dbReference type="PANTHER" id="PTHR48108">
    <property type="entry name" value="CBS DOMAIN-CONTAINING PROTEIN CBSX2, CHLOROPLASTIC"/>
    <property type="match status" value="1"/>
</dbReference>
<keyword evidence="1" id="KW-0677">Repeat</keyword>
<sequence>MTLIQLSKRQEAIIDIVKENEPITGEHIADMLEVTRATLRSDLVVLTMLGILDAKPKVGYCYQGEGILPASQSTIRNTRVSDVMGVPLIAYQEDSVYDVIVSIFMEDSGGVFILDKDHYLCGIVSRKDLLKVAIGGGDLNKMPVGMIMTRMPNLTTVMESDLVVDAAEQLVNREVDSLPVVRLDKQDPMKMTVVGKLSKTIMTRLFLEL</sequence>
<evidence type="ECO:0000313" key="5">
    <source>
        <dbReference type="Proteomes" id="UP000049578"/>
    </source>
</evidence>
<gene>
    <name evidence="4" type="ORF">AKK44_02255</name>
</gene>
<dbReference type="AlphaFoldDB" id="A0A0P6S8L2"/>
<dbReference type="PATRIC" id="fig|119224.3.peg.1673"/>
<feature type="domain" description="CBS" evidence="2">
    <location>
        <begin position="144"/>
        <end position="187"/>
    </location>
</feature>
<dbReference type="InterPro" id="IPR000644">
    <property type="entry name" value="CBS_dom"/>
</dbReference>
<accession>A0A0P6S8L2</accession>
<dbReference type="InterPro" id="IPR051462">
    <property type="entry name" value="CBS_domain-containing"/>
</dbReference>
<evidence type="ECO:0000256" key="1">
    <source>
        <dbReference type="ARBA" id="ARBA00022737"/>
    </source>
</evidence>